<accession>A0AAD7GYP9</accession>
<gene>
    <name evidence="3" type="ORF">B0H17DRAFT_1273993</name>
</gene>
<dbReference type="Proteomes" id="UP001221757">
    <property type="component" value="Unassembled WGS sequence"/>
</dbReference>
<evidence type="ECO:0000256" key="1">
    <source>
        <dbReference type="SAM" id="MobiDB-lite"/>
    </source>
</evidence>
<keyword evidence="4" id="KW-1185">Reference proteome</keyword>
<keyword evidence="2" id="KW-1133">Transmembrane helix</keyword>
<proteinExistence type="predicted"/>
<reference evidence="3" key="1">
    <citation type="submission" date="2023-03" db="EMBL/GenBank/DDBJ databases">
        <title>Massive genome expansion in bonnet fungi (Mycena s.s.) driven by repeated elements and novel gene families across ecological guilds.</title>
        <authorList>
            <consortium name="Lawrence Berkeley National Laboratory"/>
            <person name="Harder C.B."/>
            <person name="Miyauchi S."/>
            <person name="Viragh M."/>
            <person name="Kuo A."/>
            <person name="Thoen E."/>
            <person name="Andreopoulos B."/>
            <person name="Lu D."/>
            <person name="Skrede I."/>
            <person name="Drula E."/>
            <person name="Henrissat B."/>
            <person name="Morin E."/>
            <person name="Kohler A."/>
            <person name="Barry K."/>
            <person name="LaButti K."/>
            <person name="Morin E."/>
            <person name="Salamov A."/>
            <person name="Lipzen A."/>
            <person name="Mereny Z."/>
            <person name="Hegedus B."/>
            <person name="Baldrian P."/>
            <person name="Stursova M."/>
            <person name="Weitz H."/>
            <person name="Taylor A."/>
            <person name="Grigoriev I.V."/>
            <person name="Nagy L.G."/>
            <person name="Martin F."/>
            <person name="Kauserud H."/>
        </authorList>
    </citation>
    <scope>NUCLEOTIDE SEQUENCE</scope>
    <source>
        <strain evidence="3">CBHHK067</strain>
    </source>
</reference>
<organism evidence="3 4">
    <name type="scientific">Mycena rosella</name>
    <name type="common">Pink bonnet</name>
    <name type="synonym">Agaricus rosellus</name>
    <dbReference type="NCBI Taxonomy" id="1033263"/>
    <lineage>
        <taxon>Eukaryota</taxon>
        <taxon>Fungi</taxon>
        <taxon>Dikarya</taxon>
        <taxon>Basidiomycota</taxon>
        <taxon>Agaricomycotina</taxon>
        <taxon>Agaricomycetes</taxon>
        <taxon>Agaricomycetidae</taxon>
        <taxon>Agaricales</taxon>
        <taxon>Marasmiineae</taxon>
        <taxon>Mycenaceae</taxon>
        <taxon>Mycena</taxon>
    </lineage>
</organism>
<feature type="transmembrane region" description="Helical" evidence="2">
    <location>
        <begin position="44"/>
        <end position="64"/>
    </location>
</feature>
<name>A0AAD7GYP9_MYCRO</name>
<dbReference type="EMBL" id="JARKIE010000004">
    <property type="protein sequence ID" value="KAJ7708241.1"/>
    <property type="molecule type" value="Genomic_DNA"/>
</dbReference>
<keyword evidence="2" id="KW-0472">Membrane</keyword>
<feature type="transmembrane region" description="Helical" evidence="2">
    <location>
        <begin position="158"/>
        <end position="179"/>
    </location>
</feature>
<evidence type="ECO:0000256" key="2">
    <source>
        <dbReference type="SAM" id="Phobius"/>
    </source>
</evidence>
<feature type="transmembrane region" description="Helical" evidence="2">
    <location>
        <begin position="84"/>
        <end position="109"/>
    </location>
</feature>
<feature type="transmembrane region" description="Helical" evidence="2">
    <location>
        <begin position="12"/>
        <end position="32"/>
    </location>
</feature>
<evidence type="ECO:0000313" key="3">
    <source>
        <dbReference type="EMBL" id="KAJ7708241.1"/>
    </source>
</evidence>
<feature type="region of interest" description="Disordered" evidence="1">
    <location>
        <begin position="289"/>
        <end position="312"/>
    </location>
</feature>
<dbReference type="AlphaFoldDB" id="A0AAD7GYP9"/>
<keyword evidence="2" id="KW-0812">Transmembrane</keyword>
<feature type="transmembrane region" description="Helical" evidence="2">
    <location>
        <begin position="116"/>
        <end position="138"/>
    </location>
</feature>
<evidence type="ECO:0000313" key="4">
    <source>
        <dbReference type="Proteomes" id="UP001221757"/>
    </source>
</evidence>
<sequence length="312" mass="34368">MGMEEANAYPLLGSWINCMLFMLEIVLMVKYFRTSRPLFHRIGVAAIFACDTVCTIIAICIEVYTYILVSPCEAVFASVEERSIVVILFATYATASLEQFFLCSLYFVLTKKRWHSAFLVTTIALHRLAGIIVCVGDFDPNHRNALGLFILIGQMLNVARIGAISCAGTDILIASALLLTFIRMEITSAVRTSTRSLLRWLMLLVLASGVVVASTTVLIMVFLLRNNGAYNLFWYSQGRVYALTILCNFLVGIPATQTATSTNAPVTNITGVVFHVDYNSTSHRDAITSNHGSELDADTLTPPNDKSQTHSD</sequence>
<feature type="transmembrane region" description="Helical" evidence="2">
    <location>
        <begin position="200"/>
        <end position="224"/>
    </location>
</feature>
<comment type="caution">
    <text evidence="3">The sequence shown here is derived from an EMBL/GenBank/DDBJ whole genome shotgun (WGS) entry which is preliminary data.</text>
</comment>
<protein>
    <submittedName>
        <fullName evidence="3">Uncharacterized protein</fullName>
    </submittedName>
</protein>